<keyword evidence="4" id="KW-1185">Reference proteome</keyword>
<feature type="region of interest" description="Disordered" evidence="1">
    <location>
        <begin position="31"/>
        <end position="76"/>
    </location>
</feature>
<feature type="compositionally biased region" description="Basic and acidic residues" evidence="1">
    <location>
        <begin position="122"/>
        <end position="140"/>
    </location>
</feature>
<evidence type="ECO:0000313" key="4">
    <source>
        <dbReference type="Proteomes" id="UP000694410"/>
    </source>
</evidence>
<feature type="compositionally biased region" description="Polar residues" evidence="1">
    <location>
        <begin position="160"/>
        <end position="169"/>
    </location>
</feature>
<feature type="region of interest" description="Disordered" evidence="1">
    <location>
        <begin position="90"/>
        <end position="202"/>
    </location>
</feature>
<feature type="region of interest" description="Disordered" evidence="1">
    <location>
        <begin position="309"/>
        <end position="328"/>
    </location>
</feature>
<dbReference type="CDD" id="cd00167">
    <property type="entry name" value="SANT"/>
    <property type="match status" value="1"/>
</dbReference>
<feature type="compositionally biased region" description="Basic and acidic residues" evidence="1">
    <location>
        <begin position="181"/>
        <end position="193"/>
    </location>
</feature>
<feature type="compositionally biased region" description="Low complexity" evidence="1">
    <location>
        <begin position="584"/>
        <end position="595"/>
    </location>
</feature>
<dbReference type="Pfam" id="PF09133">
    <property type="entry name" value="SANTA"/>
    <property type="match status" value="1"/>
</dbReference>
<feature type="domain" description="Myb-like" evidence="2">
    <location>
        <begin position="724"/>
        <end position="766"/>
    </location>
</feature>
<feature type="compositionally biased region" description="Polar residues" evidence="1">
    <location>
        <begin position="31"/>
        <end position="52"/>
    </location>
</feature>
<dbReference type="Ensembl" id="ENSCCET00000037759.1">
    <property type="protein sequence ID" value="ENSCCEP00000025297.1"/>
    <property type="gene ID" value="ENSCCEG00000022335.1"/>
</dbReference>
<evidence type="ECO:0000256" key="1">
    <source>
        <dbReference type="SAM" id="MobiDB-lite"/>
    </source>
</evidence>
<dbReference type="AlphaFoldDB" id="A0A8C0VMC4"/>
<dbReference type="SUPFAM" id="SSF46689">
    <property type="entry name" value="Homeodomain-like"/>
    <property type="match status" value="1"/>
</dbReference>
<feature type="compositionally biased region" description="Polar residues" evidence="1">
    <location>
        <begin position="681"/>
        <end position="696"/>
    </location>
</feature>
<dbReference type="InterPro" id="IPR009057">
    <property type="entry name" value="Homeodomain-like_sf"/>
</dbReference>
<dbReference type="InterPro" id="IPR039110">
    <property type="entry name" value="KNL2-like"/>
</dbReference>
<proteinExistence type="predicted"/>
<dbReference type="SMART" id="SM00717">
    <property type="entry name" value="SANT"/>
    <property type="match status" value="1"/>
</dbReference>
<dbReference type="PROSITE" id="PS50090">
    <property type="entry name" value="MYB_LIKE"/>
    <property type="match status" value="1"/>
</dbReference>
<dbReference type="InterPro" id="IPR001005">
    <property type="entry name" value="SANT/Myb"/>
</dbReference>
<dbReference type="PANTHER" id="PTHR16124">
    <property type="entry name" value="MIS18-BINDING PROTEIN 1"/>
    <property type="match status" value="1"/>
</dbReference>
<evidence type="ECO:0000259" key="2">
    <source>
        <dbReference type="PROSITE" id="PS50090"/>
    </source>
</evidence>
<accession>A0A8C0VMC4</accession>
<feature type="compositionally biased region" description="Basic and acidic residues" evidence="1">
    <location>
        <begin position="433"/>
        <end position="444"/>
    </location>
</feature>
<protein>
    <submittedName>
        <fullName evidence="3">MIS18 binding protein 1</fullName>
    </submittedName>
</protein>
<dbReference type="Gene3D" id="1.10.10.60">
    <property type="entry name" value="Homeodomain-like"/>
    <property type="match status" value="1"/>
</dbReference>
<dbReference type="GO" id="GO:0000775">
    <property type="term" value="C:chromosome, centromeric region"/>
    <property type="evidence" value="ECO:0007669"/>
    <property type="project" value="TreeGrafter"/>
</dbReference>
<feature type="compositionally biased region" description="Acidic residues" evidence="1">
    <location>
        <begin position="553"/>
        <end position="562"/>
    </location>
</feature>
<feature type="region of interest" description="Disordered" evidence="1">
    <location>
        <begin position="758"/>
        <end position="798"/>
    </location>
</feature>
<feature type="region of interest" description="Disordered" evidence="1">
    <location>
        <begin position="424"/>
        <end position="721"/>
    </location>
</feature>
<gene>
    <name evidence="3" type="primary">MIS18BP1</name>
</gene>
<feature type="compositionally biased region" description="Low complexity" evidence="1">
    <location>
        <begin position="510"/>
        <end position="522"/>
    </location>
</feature>
<feature type="compositionally biased region" description="Basic and acidic residues" evidence="1">
    <location>
        <begin position="788"/>
        <end position="798"/>
    </location>
</feature>
<feature type="compositionally biased region" description="Basic and acidic residues" evidence="1">
    <location>
        <begin position="461"/>
        <end position="476"/>
    </location>
</feature>
<evidence type="ECO:0000313" key="3">
    <source>
        <dbReference type="Ensembl" id="ENSCCEP00000025297.1"/>
    </source>
</evidence>
<organism evidence="3 4">
    <name type="scientific">Cyanistes caeruleus</name>
    <name type="common">Eurasian blue tit</name>
    <name type="synonym">Parus caeruleus</name>
    <dbReference type="NCBI Taxonomy" id="156563"/>
    <lineage>
        <taxon>Eukaryota</taxon>
        <taxon>Metazoa</taxon>
        <taxon>Chordata</taxon>
        <taxon>Craniata</taxon>
        <taxon>Vertebrata</taxon>
        <taxon>Euteleostomi</taxon>
        <taxon>Archelosauria</taxon>
        <taxon>Archosauria</taxon>
        <taxon>Dinosauria</taxon>
        <taxon>Saurischia</taxon>
        <taxon>Theropoda</taxon>
        <taxon>Coelurosauria</taxon>
        <taxon>Aves</taxon>
        <taxon>Neognathae</taxon>
        <taxon>Neoaves</taxon>
        <taxon>Telluraves</taxon>
        <taxon>Australaves</taxon>
        <taxon>Passeriformes</taxon>
        <taxon>Paridae</taxon>
        <taxon>Cyanistes</taxon>
    </lineage>
</organism>
<feature type="compositionally biased region" description="Polar residues" evidence="1">
    <location>
        <begin position="497"/>
        <end position="507"/>
    </location>
</feature>
<reference evidence="3" key="2">
    <citation type="submission" date="2025-09" db="UniProtKB">
        <authorList>
            <consortium name="Ensembl"/>
        </authorList>
    </citation>
    <scope>IDENTIFICATION</scope>
</reference>
<sequence length="963" mass="107284">MEPLAVLPAEPPVLETPQKFFLRVKCQLQQQHKATPPLTQTQQNIPPSTTAENPFVQPACTEQPGNEPAEDVDTGNDDVDVFLVESVETDADEEISQSVLATPVQVNSTPWGSGDWVKGKRGNGEEKHAELHEDRRELQPSKKPAAPAVEKLPETDPDKPSQQFCSIMLSSPVHIPRKQKRAEDPKVPLDKPPADQPAGKAHKEKSICLSSWRIKVLAGDKEICVEGKRKDMRQLLWHSSAITERVSHNQVRTSSGTVYLLQGKIDSAVMRKEGFPFRFIKRFTYGFSRRWKEYVKELLEGRRRKERIQDSGVEENEENGSVGGTDVLETAGGSARAARKATLRNSTYEVSPGNDENIFITPDHSSRNDLSKVYTRSGRLVKPPMNFWCGQREFVDQNLNVTIENGGVDYLSLMLSSEKLKRKTSFISKKNKPKEDMKTTEEMPKNQSEGKSSGRGAASRGDSRSARSRDGRRFPSDEEEDELGIRRTKSQLRARGNSLNSTEQSKPSRAAPEAQGAAGSAGLSMYEQGYRNSLRSARQRLPGKESIVLNQEPSEDEGEQSSEDTPLLIKRKKKTIIKPESRSWKPSSGSRSSQDSADKSCGQRTGKPSQKVLVRLSGPESSEEAELSPEGKTSRGSSASLLPARTRRAQGRISPPRGLLDSNTEPESGKEELHRRDRNARASQMETSNGVSTRARTSADKLREHKRPKGQKPLELFPREADGWSEKELQKLHRAIAAFPKHRSGFWQNVAVAVGSRSAQECQGKYLEEQQGKGSKQQHKKNTSGKSKQKDPAGKKEAVITAKVGTLQRKQQMREFLEQLPKDNHDDVFTTTPFQRRRVQLPALRGSHDEDTEAFTLSEFPLTPASGLFSPLKTPQCEHISPGMLAPINRKDCDRHMFHMQKNSRGSRGTWDKVKKKSAGAVLETPASCRTKRVTAAAVVGKLFTAETRDSSSEEQEDSYFSM</sequence>
<feature type="compositionally biased region" description="Polar residues" evidence="1">
    <location>
        <begin position="96"/>
        <end position="111"/>
    </location>
</feature>
<name>A0A8C0VMC4_CYACU</name>
<dbReference type="InterPro" id="IPR015216">
    <property type="entry name" value="SANTA"/>
</dbReference>
<reference evidence="3" key="1">
    <citation type="submission" date="2025-08" db="UniProtKB">
        <authorList>
            <consortium name="Ensembl"/>
        </authorList>
    </citation>
    <scope>IDENTIFICATION</scope>
</reference>
<dbReference type="PANTHER" id="PTHR16124:SF3">
    <property type="entry name" value="MIS18-BINDING PROTEIN 1"/>
    <property type="match status" value="1"/>
</dbReference>
<dbReference type="Proteomes" id="UP000694410">
    <property type="component" value="Unplaced"/>
</dbReference>